<dbReference type="InterPro" id="IPR032506">
    <property type="entry name" value="SGSH_C"/>
</dbReference>
<accession>A0A379TPY6</accession>
<dbReference type="Proteomes" id="UP000255443">
    <property type="component" value="Unassembled WGS sequence"/>
</dbReference>
<dbReference type="AlphaFoldDB" id="A0A379TPY6"/>
<dbReference type="Gene3D" id="3.40.720.10">
    <property type="entry name" value="Alkaline Phosphatase, subunit A"/>
    <property type="match status" value="1"/>
</dbReference>
<organism evidence="2 3">
    <name type="scientific">Salmonella enterica subsp. arizonae</name>
    <dbReference type="NCBI Taxonomy" id="59203"/>
    <lineage>
        <taxon>Bacteria</taxon>
        <taxon>Pseudomonadati</taxon>
        <taxon>Pseudomonadota</taxon>
        <taxon>Gammaproteobacteria</taxon>
        <taxon>Enterobacterales</taxon>
        <taxon>Enterobacteriaceae</taxon>
        <taxon>Salmonella</taxon>
    </lineage>
</organism>
<sequence>MALAEIEKPEILPGENLLAAKPSRGVMVEFNRYEIEHDSFGGFIPVRCWVTDRYKLVLNLFTSDELYDRYNDPDELHNLIDAPEFVNVRDQMHDALLDYMDKIRDPFRTYQWSLRPWRKDAQPRWMGAFRPRPQDGYSPVVRDYDTGLPTQGVKVEDKKQKF</sequence>
<dbReference type="SUPFAM" id="SSF53649">
    <property type="entry name" value="Alkaline phosphatase-like"/>
    <property type="match status" value="1"/>
</dbReference>
<proteinExistence type="predicted"/>
<feature type="domain" description="N-sulphoglucosamine sulphohydrolase C-terminal" evidence="1">
    <location>
        <begin position="4"/>
        <end position="99"/>
    </location>
</feature>
<evidence type="ECO:0000313" key="2">
    <source>
        <dbReference type="EMBL" id="SUG52591.1"/>
    </source>
</evidence>
<name>A0A379TPY6_SALER</name>
<dbReference type="EMBL" id="UGXC01000004">
    <property type="protein sequence ID" value="SUG52591.1"/>
    <property type="molecule type" value="Genomic_DNA"/>
</dbReference>
<dbReference type="InterPro" id="IPR017850">
    <property type="entry name" value="Alkaline_phosphatase_core_sf"/>
</dbReference>
<evidence type="ECO:0000259" key="1">
    <source>
        <dbReference type="Pfam" id="PF16347"/>
    </source>
</evidence>
<protein>
    <recommendedName>
        <fullName evidence="1">N-sulphoglucosamine sulphohydrolase C-terminal domain-containing protein</fullName>
    </recommendedName>
</protein>
<gene>
    <name evidence="2" type="ORF">NCTC7303_04911</name>
</gene>
<dbReference type="Pfam" id="PF16347">
    <property type="entry name" value="SGSH_C"/>
    <property type="match status" value="1"/>
</dbReference>
<reference evidence="2 3" key="1">
    <citation type="submission" date="2018-06" db="EMBL/GenBank/DDBJ databases">
        <authorList>
            <consortium name="Pathogen Informatics"/>
            <person name="Doyle S."/>
        </authorList>
    </citation>
    <scope>NUCLEOTIDE SEQUENCE [LARGE SCALE GENOMIC DNA]</scope>
    <source>
        <strain evidence="2 3">NCTC7303</strain>
    </source>
</reference>
<evidence type="ECO:0000313" key="3">
    <source>
        <dbReference type="Proteomes" id="UP000255443"/>
    </source>
</evidence>